<reference evidence="1 2" key="1">
    <citation type="journal article" date="2024" name="J. Plant Pathol.">
        <title>Sequence and assembly of the genome of Seiridium unicorne, isolate CBS 538.82, causal agent of cypress canker disease.</title>
        <authorList>
            <person name="Scali E."/>
            <person name="Rocca G.D."/>
            <person name="Danti R."/>
            <person name="Garbelotto M."/>
            <person name="Barberini S."/>
            <person name="Baroncelli R."/>
            <person name="Emiliani G."/>
        </authorList>
    </citation>
    <scope>NUCLEOTIDE SEQUENCE [LARGE SCALE GENOMIC DNA]</scope>
    <source>
        <strain evidence="1 2">BM-138-508</strain>
    </source>
</reference>
<proteinExistence type="predicted"/>
<sequence>MSQGGDRPQSCCEHLPLVQCALTRYLMDRHTLRTKYAAIIGKLPQQHRKELAEFDASITEITASDPLLLGPYQARSEWEACPRARPWRPQSMSSSKDEDFTKDDFETMITRPFSVSHLVQSVRYACERNVRRISSSFVWPSHRSRTVNQVIEQKSCQVCWWCQRDTLVRSHIKEKERTLQKYVDEAESMYLDCVDRIGIRNVPWTDAERDFIGME</sequence>
<organism evidence="1 2">
    <name type="scientific">Seiridium unicorne</name>
    <dbReference type="NCBI Taxonomy" id="138068"/>
    <lineage>
        <taxon>Eukaryota</taxon>
        <taxon>Fungi</taxon>
        <taxon>Dikarya</taxon>
        <taxon>Ascomycota</taxon>
        <taxon>Pezizomycotina</taxon>
        <taxon>Sordariomycetes</taxon>
        <taxon>Xylariomycetidae</taxon>
        <taxon>Amphisphaeriales</taxon>
        <taxon>Sporocadaceae</taxon>
        <taxon>Seiridium</taxon>
    </lineage>
</organism>
<evidence type="ECO:0000313" key="1">
    <source>
        <dbReference type="EMBL" id="KAK9416858.1"/>
    </source>
</evidence>
<dbReference type="EMBL" id="JARVKF010000403">
    <property type="protein sequence ID" value="KAK9416858.1"/>
    <property type="molecule type" value="Genomic_DNA"/>
</dbReference>
<gene>
    <name evidence="1" type="ORF">SUNI508_09330</name>
</gene>
<accession>A0ABR2UQB1</accession>
<comment type="caution">
    <text evidence="1">The sequence shown here is derived from an EMBL/GenBank/DDBJ whole genome shotgun (WGS) entry which is preliminary data.</text>
</comment>
<name>A0ABR2UQB1_9PEZI</name>
<evidence type="ECO:0000313" key="2">
    <source>
        <dbReference type="Proteomes" id="UP001408356"/>
    </source>
</evidence>
<keyword evidence="2" id="KW-1185">Reference proteome</keyword>
<dbReference type="Proteomes" id="UP001408356">
    <property type="component" value="Unassembled WGS sequence"/>
</dbReference>
<protein>
    <submittedName>
        <fullName evidence="1">Uncharacterized protein</fullName>
    </submittedName>
</protein>